<dbReference type="Gene3D" id="3.40.50.1820">
    <property type="entry name" value="alpha/beta hydrolase"/>
    <property type="match status" value="1"/>
</dbReference>
<dbReference type="Pfam" id="PF00561">
    <property type="entry name" value="Abhydrolase_1"/>
    <property type="match status" value="1"/>
</dbReference>
<keyword evidence="3" id="KW-1185">Reference proteome</keyword>
<dbReference type="GO" id="GO:0003824">
    <property type="term" value="F:catalytic activity"/>
    <property type="evidence" value="ECO:0007669"/>
    <property type="project" value="UniProtKB-ARBA"/>
</dbReference>
<reference evidence="2" key="1">
    <citation type="submission" date="2020-08" db="EMBL/GenBank/DDBJ databases">
        <title>Whole genome shotgun sequence of Actinocatenispora sera NBRC 101916.</title>
        <authorList>
            <person name="Komaki H."/>
            <person name="Tamura T."/>
        </authorList>
    </citation>
    <scope>NUCLEOTIDE SEQUENCE</scope>
    <source>
        <strain evidence="2">NBRC 101916</strain>
    </source>
</reference>
<dbReference type="InterPro" id="IPR029058">
    <property type="entry name" value="AB_hydrolase_fold"/>
</dbReference>
<dbReference type="AlphaFoldDB" id="A0A810L335"/>
<dbReference type="PANTHER" id="PTHR43433:SF5">
    <property type="entry name" value="AB HYDROLASE-1 DOMAIN-CONTAINING PROTEIN"/>
    <property type="match status" value="1"/>
</dbReference>
<dbReference type="OrthoDB" id="9785847at2"/>
<dbReference type="InterPro" id="IPR050471">
    <property type="entry name" value="AB_hydrolase"/>
</dbReference>
<dbReference type="SUPFAM" id="SSF53474">
    <property type="entry name" value="alpha/beta-Hydrolases"/>
    <property type="match status" value="1"/>
</dbReference>
<dbReference type="PRINTS" id="PR00111">
    <property type="entry name" value="ABHYDROLASE"/>
</dbReference>
<dbReference type="EMBL" id="AP023354">
    <property type="protein sequence ID" value="BCJ28811.1"/>
    <property type="molecule type" value="Genomic_DNA"/>
</dbReference>
<gene>
    <name evidence="2" type="ORF">Asera_29190</name>
</gene>
<protein>
    <submittedName>
        <fullName evidence="2">Arylesterase</fullName>
    </submittedName>
</protein>
<evidence type="ECO:0000259" key="1">
    <source>
        <dbReference type="Pfam" id="PF00561"/>
    </source>
</evidence>
<dbReference type="InterPro" id="IPR000073">
    <property type="entry name" value="AB_hydrolase_1"/>
</dbReference>
<proteinExistence type="predicted"/>
<evidence type="ECO:0000313" key="2">
    <source>
        <dbReference type="EMBL" id="BCJ28811.1"/>
    </source>
</evidence>
<dbReference type="PANTHER" id="PTHR43433">
    <property type="entry name" value="HYDROLASE, ALPHA/BETA FOLD FAMILY PROTEIN"/>
    <property type="match status" value="1"/>
</dbReference>
<dbReference type="KEGG" id="aser:Asera_29190"/>
<sequence>MPSLSTRDGSALFYRDWGRGRPVVFVHSMLMSSDMWQQQLLWMADHGYRAIAYDRRGHGRSDDPGTGYDFDTLADDLATLLDTLGLTEVTLVGHSMGGGEVVRYLSRHGARRVARVALVASTVPRLHVDADSRAALLTRLRSDYGRWVADNAGLSFGDGLPGAAIAELDRERTVRDWLGVSQYAAVACTAANLAADFSAELSAIEAPMLIVHGDHDAFAPVETCGRRSARLARNGTLLVYRNAAHMLQLSHRDRLNNDLLAFVRAAR</sequence>
<accession>A0A810L335</accession>
<feature type="domain" description="AB hydrolase-1" evidence="1">
    <location>
        <begin position="22"/>
        <end position="251"/>
    </location>
</feature>
<dbReference type="RefSeq" id="WP_030448502.1">
    <property type="nucleotide sequence ID" value="NZ_AP023354.1"/>
</dbReference>
<organism evidence="2 3">
    <name type="scientific">Actinocatenispora sera</name>
    <dbReference type="NCBI Taxonomy" id="390989"/>
    <lineage>
        <taxon>Bacteria</taxon>
        <taxon>Bacillati</taxon>
        <taxon>Actinomycetota</taxon>
        <taxon>Actinomycetes</taxon>
        <taxon>Micromonosporales</taxon>
        <taxon>Micromonosporaceae</taxon>
        <taxon>Actinocatenispora</taxon>
    </lineage>
</organism>
<evidence type="ECO:0000313" key="3">
    <source>
        <dbReference type="Proteomes" id="UP000680750"/>
    </source>
</evidence>
<name>A0A810L335_9ACTN</name>
<dbReference type="Proteomes" id="UP000680750">
    <property type="component" value="Chromosome"/>
</dbReference>